<dbReference type="PANTHER" id="PTHR31118">
    <property type="entry name" value="CYCLASE-LIKE PROTEIN 2"/>
    <property type="match status" value="1"/>
</dbReference>
<dbReference type="GO" id="GO:0004061">
    <property type="term" value="F:arylformamidase activity"/>
    <property type="evidence" value="ECO:0007669"/>
    <property type="project" value="InterPro"/>
</dbReference>
<dbReference type="InterPro" id="IPR037175">
    <property type="entry name" value="KFase_sf"/>
</dbReference>
<evidence type="ECO:0000313" key="2">
    <source>
        <dbReference type="Proteomes" id="UP000193247"/>
    </source>
</evidence>
<dbReference type="OrthoDB" id="7067800at2"/>
<evidence type="ECO:0008006" key="3">
    <source>
        <dbReference type="Google" id="ProtNLM"/>
    </source>
</evidence>
<reference evidence="1 2" key="1">
    <citation type="submission" date="2017-04" db="EMBL/GenBank/DDBJ databases">
        <title>The new phylogeny of genus Mycobacterium.</title>
        <authorList>
            <person name="Tortoli E."/>
            <person name="Trovato A."/>
            <person name="Cirillo D.M."/>
        </authorList>
    </citation>
    <scope>NUCLEOTIDE SEQUENCE [LARGE SCALE GENOMIC DNA]</scope>
    <source>
        <strain evidence="1 2">TBL 1200985</strain>
    </source>
</reference>
<evidence type="ECO:0000313" key="1">
    <source>
        <dbReference type="EMBL" id="OSC42981.1"/>
    </source>
</evidence>
<comment type="caution">
    <text evidence="1">The sequence shown here is derived from an EMBL/GenBank/DDBJ whole genome shotgun (WGS) entry which is preliminary data.</text>
</comment>
<dbReference type="EMBL" id="NCXP01000001">
    <property type="protein sequence ID" value="OSC42981.1"/>
    <property type="molecule type" value="Genomic_DNA"/>
</dbReference>
<proteinExistence type="predicted"/>
<dbReference type="PANTHER" id="PTHR31118:SF32">
    <property type="entry name" value="KYNURENINE FORMAMIDASE"/>
    <property type="match status" value="1"/>
</dbReference>
<dbReference type="RefSeq" id="WP_085323122.1">
    <property type="nucleotide sequence ID" value="NZ_NCXP01000001.1"/>
</dbReference>
<protein>
    <recommendedName>
        <fullName evidence="3">Cyclase</fullName>
    </recommendedName>
</protein>
<organism evidence="1 2">
    <name type="scientific">Mycobacterium decipiens</name>
    <dbReference type="NCBI Taxonomy" id="1430326"/>
    <lineage>
        <taxon>Bacteria</taxon>
        <taxon>Bacillati</taxon>
        <taxon>Actinomycetota</taxon>
        <taxon>Actinomycetes</taxon>
        <taxon>Mycobacteriales</taxon>
        <taxon>Mycobacteriaceae</taxon>
        <taxon>Mycobacterium</taxon>
    </lineage>
</organism>
<keyword evidence="2" id="KW-1185">Reference proteome</keyword>
<dbReference type="GO" id="GO:0019441">
    <property type="term" value="P:L-tryptophan catabolic process to kynurenine"/>
    <property type="evidence" value="ECO:0007669"/>
    <property type="project" value="InterPro"/>
</dbReference>
<sequence length="227" mass="25151">MIDLTMPIRENDGRYTSRNTFYSEPHTFEEHGVQSSTFKMFAHFGTHVDAPRHFIRGGTTIDQVAPQRLMGRGAVFDLSDFTTYRAIDANVLADRDPGLATNDIAILRTDWTDRMWGATEFLTAAPFLSADGARWLVDKGIKAVVYDFPEEEIIRNEGWNGKDAVVHHTILGNDIYNIEYVVNLARVASPFVGLIATPLPLVGLDGAPARVLAFEGQDAVDFFATAS</sequence>
<dbReference type="InterPro" id="IPR007325">
    <property type="entry name" value="KFase/CYL"/>
</dbReference>
<name>A0A1X2M0B9_9MYCO</name>
<dbReference type="Proteomes" id="UP000193247">
    <property type="component" value="Unassembled WGS sequence"/>
</dbReference>
<dbReference type="AlphaFoldDB" id="A0A1X2M0B9"/>
<dbReference type="STRING" id="1430326.B8W66_00755"/>
<dbReference type="Gene3D" id="3.50.30.50">
    <property type="entry name" value="Putative cyclase"/>
    <property type="match status" value="1"/>
</dbReference>
<accession>A0A1X2M0B9</accession>
<gene>
    <name evidence="1" type="ORF">B8W66_00755</name>
</gene>
<dbReference type="Pfam" id="PF04199">
    <property type="entry name" value="Cyclase"/>
    <property type="match status" value="1"/>
</dbReference>
<dbReference type="SUPFAM" id="SSF102198">
    <property type="entry name" value="Putative cyclase"/>
    <property type="match status" value="1"/>
</dbReference>